<evidence type="ECO:0000256" key="10">
    <source>
        <dbReference type="ARBA" id="ARBA00023316"/>
    </source>
</evidence>
<dbReference type="InterPro" id="IPR018044">
    <property type="entry name" value="Peptidase_S11"/>
</dbReference>
<dbReference type="OrthoDB" id="9791132at2"/>
<dbReference type="SUPFAM" id="SSF56601">
    <property type="entry name" value="beta-lactamase/transpeptidase-like"/>
    <property type="match status" value="1"/>
</dbReference>
<evidence type="ECO:0000256" key="9">
    <source>
        <dbReference type="ARBA" id="ARBA00022984"/>
    </source>
</evidence>
<feature type="domain" description="Peptidase S11 D-Ala-D-Ala carboxypeptidase A C-terminal" evidence="17">
    <location>
        <begin position="289"/>
        <end position="391"/>
    </location>
</feature>
<proteinExistence type="inferred from homology"/>
<protein>
    <recommendedName>
        <fullName evidence="3">serine-type D-Ala-D-Ala carboxypeptidase</fullName>
        <ecNumber evidence="3">3.4.16.4</ecNumber>
    </recommendedName>
</protein>
<dbReference type="GO" id="GO:0006508">
    <property type="term" value="P:proteolysis"/>
    <property type="evidence" value="ECO:0007669"/>
    <property type="project" value="UniProtKB-KW"/>
</dbReference>
<evidence type="ECO:0000256" key="5">
    <source>
        <dbReference type="ARBA" id="ARBA00022670"/>
    </source>
</evidence>
<evidence type="ECO:0000256" key="2">
    <source>
        <dbReference type="ARBA" id="ARBA00007164"/>
    </source>
</evidence>
<keyword evidence="15" id="KW-0812">Transmembrane</keyword>
<keyword evidence="19" id="KW-1185">Reference proteome</keyword>
<accession>A0A1M4V9N7</accession>
<keyword evidence="7" id="KW-0378">Hydrolase</keyword>
<keyword evidence="15" id="KW-1133">Transmembrane helix</keyword>
<keyword evidence="6" id="KW-0732">Signal</keyword>
<dbReference type="AlphaFoldDB" id="A0A1M4V9N7"/>
<dbReference type="EMBL" id="FQVM01000007">
    <property type="protein sequence ID" value="SHE65664.1"/>
    <property type="molecule type" value="Genomic_DNA"/>
</dbReference>
<evidence type="ECO:0000259" key="16">
    <source>
        <dbReference type="Pfam" id="PF00768"/>
    </source>
</evidence>
<dbReference type="PANTHER" id="PTHR21581">
    <property type="entry name" value="D-ALANYL-D-ALANINE CARBOXYPEPTIDASE"/>
    <property type="match status" value="1"/>
</dbReference>
<dbReference type="UniPathway" id="UPA00219"/>
<comment type="catalytic activity">
    <reaction evidence="11">
        <text>Preferential cleavage: (Ac)2-L-Lys-D-Ala-|-D-Ala. Also transpeptidation of peptidyl-alanyl moieties that are N-acyl substituents of D-alanine.</text>
        <dbReference type="EC" id="3.4.16.4"/>
    </reaction>
</comment>
<dbReference type="STRING" id="1533.SAMN05443638_10722"/>
<dbReference type="PANTHER" id="PTHR21581:SF33">
    <property type="entry name" value="D-ALANYL-D-ALANINE CARBOXYPEPTIDASE DACB"/>
    <property type="match status" value="1"/>
</dbReference>
<organism evidence="18 19">
    <name type="scientific">Clostridium fallax</name>
    <dbReference type="NCBI Taxonomy" id="1533"/>
    <lineage>
        <taxon>Bacteria</taxon>
        <taxon>Bacillati</taxon>
        <taxon>Bacillota</taxon>
        <taxon>Clostridia</taxon>
        <taxon>Eubacteriales</taxon>
        <taxon>Clostridiaceae</taxon>
        <taxon>Clostridium</taxon>
    </lineage>
</organism>
<comment type="similarity">
    <text evidence="2 14">Belongs to the peptidase S11 family.</text>
</comment>
<dbReference type="Pfam" id="PF00768">
    <property type="entry name" value="Peptidase_S11"/>
    <property type="match status" value="1"/>
</dbReference>
<dbReference type="GO" id="GO:0071555">
    <property type="term" value="P:cell wall organization"/>
    <property type="evidence" value="ECO:0007669"/>
    <property type="project" value="UniProtKB-KW"/>
</dbReference>
<evidence type="ECO:0000256" key="4">
    <source>
        <dbReference type="ARBA" id="ARBA00022645"/>
    </source>
</evidence>
<evidence type="ECO:0000256" key="12">
    <source>
        <dbReference type="PIRSR" id="PIRSR618044-1"/>
    </source>
</evidence>
<evidence type="ECO:0000256" key="7">
    <source>
        <dbReference type="ARBA" id="ARBA00022801"/>
    </source>
</evidence>
<feature type="active site" evidence="12">
    <location>
        <position position="126"/>
    </location>
</feature>
<keyword evidence="8" id="KW-0133">Cell shape</keyword>
<reference evidence="18 19" key="1">
    <citation type="submission" date="2016-11" db="EMBL/GenBank/DDBJ databases">
        <authorList>
            <person name="Jaros S."/>
            <person name="Januszkiewicz K."/>
            <person name="Wedrychowicz H."/>
        </authorList>
    </citation>
    <scope>NUCLEOTIDE SEQUENCE [LARGE SCALE GENOMIC DNA]</scope>
    <source>
        <strain evidence="18 19">DSM 2631</strain>
    </source>
</reference>
<feature type="domain" description="Peptidase S11 D-alanyl-D-alanine carboxypeptidase A N-terminal" evidence="16">
    <location>
        <begin position="39"/>
        <end position="266"/>
    </location>
</feature>
<gene>
    <name evidence="18" type="ORF">SAMN05443638_10722</name>
</gene>
<evidence type="ECO:0000256" key="3">
    <source>
        <dbReference type="ARBA" id="ARBA00012448"/>
    </source>
</evidence>
<dbReference type="GO" id="GO:0009002">
    <property type="term" value="F:serine-type D-Ala-D-Ala carboxypeptidase activity"/>
    <property type="evidence" value="ECO:0007669"/>
    <property type="project" value="UniProtKB-EC"/>
</dbReference>
<feature type="active site" description="Proton acceptor" evidence="12">
    <location>
        <position position="74"/>
    </location>
</feature>
<dbReference type="InterPro" id="IPR012338">
    <property type="entry name" value="Beta-lactam/transpept-like"/>
</dbReference>
<feature type="active site" description="Acyl-ester intermediate" evidence="12">
    <location>
        <position position="71"/>
    </location>
</feature>
<evidence type="ECO:0000256" key="15">
    <source>
        <dbReference type="SAM" id="Phobius"/>
    </source>
</evidence>
<dbReference type="GO" id="GO:0009252">
    <property type="term" value="P:peptidoglycan biosynthetic process"/>
    <property type="evidence" value="ECO:0007669"/>
    <property type="project" value="UniProtKB-UniPathway"/>
</dbReference>
<dbReference type="GO" id="GO:0008360">
    <property type="term" value="P:regulation of cell shape"/>
    <property type="evidence" value="ECO:0007669"/>
    <property type="project" value="UniProtKB-KW"/>
</dbReference>
<dbReference type="InterPro" id="IPR001967">
    <property type="entry name" value="Peptidase_S11_N"/>
</dbReference>
<evidence type="ECO:0000256" key="8">
    <source>
        <dbReference type="ARBA" id="ARBA00022960"/>
    </source>
</evidence>
<sequence>MKISTKNSIQFKIKNFILILTMILTTSIFTIEAKGETLPPNINAEGVVLLDGNTGKVLYGKNEDQSLAPASTTKILTALIVLEKTNLNDIVTVGKNPPNAEGTSIGLKEGDQYTIEEILHGLLLESANDCAEALAEYVGGSIENFAKIMNDKARSLGAINCNFVNPSGLYEDDHKTTAHDLALIMREVYKNPDFIRISREPIFKFPPSKVDGLEKWVNNKNMLIRTSNSYYYPCAICGKTGYTTNSQHTYTAVAERNGQILVLSILKCPDKDTYFKGSKDLFEYGFNNFKSLKLYSKGDEISTYKINKNLEMPLIASQDFYYTIKNEDLKKFLNKDLKDVSNEEIISTLNPKVELENVNLKNKSFNRGDKILNGSVKINDEVIGTLSLTAPIDREYSKLETSYSFSSIPLIVIIIAVIAVISILILIISKYSSHKKIKKFNNRFFN</sequence>
<keyword evidence="5" id="KW-0645">Protease</keyword>
<dbReference type="Pfam" id="PF07943">
    <property type="entry name" value="PBP5_C"/>
    <property type="match status" value="1"/>
</dbReference>
<keyword evidence="15" id="KW-0472">Membrane</keyword>
<keyword evidence="9" id="KW-0573">Peptidoglycan synthesis</keyword>
<evidence type="ECO:0000256" key="14">
    <source>
        <dbReference type="RuleBase" id="RU004016"/>
    </source>
</evidence>
<dbReference type="InterPro" id="IPR012907">
    <property type="entry name" value="Peptidase_S11_C"/>
</dbReference>
<evidence type="ECO:0000313" key="19">
    <source>
        <dbReference type="Proteomes" id="UP000184035"/>
    </source>
</evidence>
<keyword evidence="4 18" id="KW-0121">Carboxypeptidase</keyword>
<dbReference type="EC" id="3.4.16.4" evidence="3"/>
<feature type="binding site" evidence="13">
    <location>
        <position position="239"/>
    </location>
    <ligand>
        <name>substrate</name>
    </ligand>
</feature>
<evidence type="ECO:0000256" key="13">
    <source>
        <dbReference type="PIRSR" id="PIRSR618044-2"/>
    </source>
</evidence>
<comment type="pathway">
    <text evidence="1">Cell wall biogenesis; peptidoglycan biosynthesis.</text>
</comment>
<feature type="transmembrane region" description="Helical" evidence="15">
    <location>
        <begin position="408"/>
        <end position="429"/>
    </location>
</feature>
<keyword evidence="10" id="KW-0961">Cell wall biogenesis/degradation</keyword>
<name>A0A1M4V9N7_9CLOT</name>
<evidence type="ECO:0000256" key="6">
    <source>
        <dbReference type="ARBA" id="ARBA00022729"/>
    </source>
</evidence>
<evidence type="ECO:0000313" key="18">
    <source>
        <dbReference type="EMBL" id="SHE65664.1"/>
    </source>
</evidence>
<dbReference type="PRINTS" id="PR00725">
    <property type="entry name" value="DADACBPTASE1"/>
</dbReference>
<evidence type="ECO:0000256" key="11">
    <source>
        <dbReference type="ARBA" id="ARBA00034000"/>
    </source>
</evidence>
<dbReference type="Proteomes" id="UP000184035">
    <property type="component" value="Unassembled WGS sequence"/>
</dbReference>
<dbReference type="Gene3D" id="3.40.710.10">
    <property type="entry name" value="DD-peptidase/beta-lactamase superfamily"/>
    <property type="match status" value="1"/>
</dbReference>
<dbReference type="RefSeq" id="WP_072894265.1">
    <property type="nucleotide sequence ID" value="NZ_FQVM01000007.1"/>
</dbReference>
<evidence type="ECO:0000259" key="17">
    <source>
        <dbReference type="Pfam" id="PF07943"/>
    </source>
</evidence>
<evidence type="ECO:0000256" key="1">
    <source>
        <dbReference type="ARBA" id="ARBA00004752"/>
    </source>
</evidence>